<organism evidence="2 3">
    <name type="scientific">Gossypium australe</name>
    <dbReference type="NCBI Taxonomy" id="47621"/>
    <lineage>
        <taxon>Eukaryota</taxon>
        <taxon>Viridiplantae</taxon>
        <taxon>Streptophyta</taxon>
        <taxon>Embryophyta</taxon>
        <taxon>Tracheophyta</taxon>
        <taxon>Spermatophyta</taxon>
        <taxon>Magnoliopsida</taxon>
        <taxon>eudicotyledons</taxon>
        <taxon>Gunneridae</taxon>
        <taxon>Pentapetalae</taxon>
        <taxon>rosids</taxon>
        <taxon>malvids</taxon>
        <taxon>Malvales</taxon>
        <taxon>Malvaceae</taxon>
        <taxon>Malvoideae</taxon>
        <taxon>Gossypium</taxon>
    </lineage>
</organism>
<dbReference type="InterPro" id="IPR036691">
    <property type="entry name" value="Endo/exonu/phosph_ase_sf"/>
</dbReference>
<sequence length="200" mass="23056">MEGCLAISEEGTSGGLALLWRERNKVTIQSYSKYHVDSLVNLEDGTDIRFTGFYGQAEPTLRNEAWDMLRRIKSNVRGGWIVGGEFNAILNDAEKEGGRRKPRNSMNDFNKFLEELSLVDIKTRAGWFTWSNNRDGSGLVKERLDRFIVSEDVIEKMPFIDIKVIHQSKSDHDAIFMNTIGSKPRERCADSKPWFRYDVW</sequence>
<dbReference type="InterPro" id="IPR005135">
    <property type="entry name" value="Endo/exonuclease/phosphatase"/>
</dbReference>
<dbReference type="GO" id="GO:0003964">
    <property type="term" value="F:RNA-directed DNA polymerase activity"/>
    <property type="evidence" value="ECO:0007669"/>
    <property type="project" value="UniProtKB-KW"/>
</dbReference>
<dbReference type="Proteomes" id="UP000325315">
    <property type="component" value="Unassembled WGS sequence"/>
</dbReference>
<keyword evidence="2" id="KW-0695">RNA-directed DNA polymerase</keyword>
<reference evidence="3" key="1">
    <citation type="journal article" date="2019" name="Plant Biotechnol. J.">
        <title>Genome sequencing of the Australian wild diploid species Gossypium australe highlights disease resistance and delayed gland morphogenesis.</title>
        <authorList>
            <person name="Cai Y."/>
            <person name="Cai X."/>
            <person name="Wang Q."/>
            <person name="Wang P."/>
            <person name="Zhang Y."/>
            <person name="Cai C."/>
            <person name="Xu Y."/>
            <person name="Wang K."/>
            <person name="Zhou Z."/>
            <person name="Wang C."/>
            <person name="Geng S."/>
            <person name="Li B."/>
            <person name="Dong Q."/>
            <person name="Hou Y."/>
            <person name="Wang H."/>
            <person name="Ai P."/>
            <person name="Liu Z."/>
            <person name="Yi F."/>
            <person name="Sun M."/>
            <person name="An G."/>
            <person name="Cheng J."/>
            <person name="Zhang Y."/>
            <person name="Shi Q."/>
            <person name="Xie Y."/>
            <person name="Shi X."/>
            <person name="Chang Y."/>
            <person name="Huang F."/>
            <person name="Chen Y."/>
            <person name="Hong S."/>
            <person name="Mi L."/>
            <person name="Sun Q."/>
            <person name="Zhang L."/>
            <person name="Zhou B."/>
            <person name="Peng R."/>
            <person name="Zhang X."/>
            <person name="Liu F."/>
        </authorList>
    </citation>
    <scope>NUCLEOTIDE SEQUENCE [LARGE SCALE GENOMIC DNA]</scope>
    <source>
        <strain evidence="3">cv. PA1801</strain>
    </source>
</reference>
<keyword evidence="2" id="KW-0808">Transferase</keyword>
<evidence type="ECO:0000259" key="1">
    <source>
        <dbReference type="Pfam" id="PF03372"/>
    </source>
</evidence>
<dbReference type="PANTHER" id="PTHR33710">
    <property type="entry name" value="BNAC02G09200D PROTEIN"/>
    <property type="match status" value="1"/>
</dbReference>
<keyword evidence="3" id="KW-1185">Reference proteome</keyword>
<dbReference type="EMBL" id="SMMG02000006">
    <property type="protein sequence ID" value="KAA3470172.1"/>
    <property type="molecule type" value="Genomic_DNA"/>
</dbReference>
<dbReference type="AlphaFoldDB" id="A0A5B6VM37"/>
<proteinExistence type="predicted"/>
<accession>A0A5B6VM37</accession>
<gene>
    <name evidence="2" type="ORF">EPI10_015902</name>
</gene>
<name>A0A5B6VM37_9ROSI</name>
<feature type="domain" description="Endonuclease/exonuclease/phosphatase" evidence="1">
    <location>
        <begin position="11"/>
        <end position="153"/>
    </location>
</feature>
<dbReference type="Pfam" id="PF03372">
    <property type="entry name" value="Exo_endo_phos"/>
    <property type="match status" value="1"/>
</dbReference>
<dbReference type="SUPFAM" id="SSF56219">
    <property type="entry name" value="DNase I-like"/>
    <property type="match status" value="1"/>
</dbReference>
<keyword evidence="2" id="KW-0548">Nucleotidyltransferase</keyword>
<evidence type="ECO:0000313" key="2">
    <source>
        <dbReference type="EMBL" id="KAA3470172.1"/>
    </source>
</evidence>
<dbReference type="PANTHER" id="PTHR33710:SF64">
    <property type="entry name" value="ENDONUCLEASE_EXONUCLEASE_PHOSPHATASE DOMAIN-CONTAINING PROTEIN"/>
    <property type="match status" value="1"/>
</dbReference>
<evidence type="ECO:0000313" key="3">
    <source>
        <dbReference type="Proteomes" id="UP000325315"/>
    </source>
</evidence>
<dbReference type="OrthoDB" id="996232at2759"/>
<comment type="caution">
    <text evidence="2">The sequence shown here is derived from an EMBL/GenBank/DDBJ whole genome shotgun (WGS) entry which is preliminary data.</text>
</comment>
<protein>
    <submittedName>
        <fullName evidence="2">Reverse transcriptase</fullName>
    </submittedName>
</protein>
<dbReference type="Gene3D" id="3.60.10.10">
    <property type="entry name" value="Endonuclease/exonuclease/phosphatase"/>
    <property type="match status" value="1"/>
</dbReference>